<reference evidence="7 8" key="1">
    <citation type="submission" date="2020-08" db="EMBL/GenBank/DDBJ databases">
        <title>Genomic Encyclopedia of Type Strains, Phase IV (KMG-IV): sequencing the most valuable type-strain genomes for metagenomic binning, comparative biology and taxonomic classification.</title>
        <authorList>
            <person name="Goeker M."/>
        </authorList>
    </citation>
    <scope>NUCLEOTIDE SEQUENCE [LARGE SCALE GENOMIC DNA]</scope>
    <source>
        <strain evidence="7 8">DSM 28570</strain>
    </source>
</reference>
<evidence type="ECO:0000256" key="4">
    <source>
        <dbReference type="ARBA" id="ARBA00022989"/>
    </source>
</evidence>
<proteinExistence type="predicted"/>
<accession>A0A840UYY8</accession>
<sequence>MAALIFGYQPGHTVVHRIDARIKLAALALFSIVSLQAGFPGLGLALVAALLLLPAARCPPLLCLRSLRWYLVLLLCIVAARAATTAGEPLLASPWLPASRQGLEAGLVLAGRLLVIALLGLLVTVTTRPSHIRAAVEWYLRPLPFIPHQQIATMIGLLVRFIPVILTQSAELHDALRARAIDQRRNPLRRITYLGMPLLRRTFVTADRLAQAMEARCYGMERTRHQWRTGACDWTALGLVTGFCALLLAIS</sequence>
<comment type="subcellular location">
    <subcellularLocation>
        <location evidence="1">Membrane</location>
        <topology evidence="1">Multi-pass membrane protein</topology>
    </subcellularLocation>
</comment>
<dbReference type="Pfam" id="PF02361">
    <property type="entry name" value="CbiQ"/>
    <property type="match status" value="1"/>
</dbReference>
<keyword evidence="4 6" id="KW-1133">Transmembrane helix</keyword>
<dbReference type="AlphaFoldDB" id="A0A840UYY8"/>
<dbReference type="PANTHER" id="PTHR34857:SF2">
    <property type="entry name" value="SLL0384 PROTEIN"/>
    <property type="match status" value="1"/>
</dbReference>
<evidence type="ECO:0000256" key="6">
    <source>
        <dbReference type="SAM" id="Phobius"/>
    </source>
</evidence>
<organism evidence="7 8">
    <name type="scientific">Desulfoprunum benzoelyticum</name>
    <dbReference type="NCBI Taxonomy" id="1506996"/>
    <lineage>
        <taxon>Bacteria</taxon>
        <taxon>Pseudomonadati</taxon>
        <taxon>Thermodesulfobacteriota</taxon>
        <taxon>Desulfobulbia</taxon>
        <taxon>Desulfobulbales</taxon>
        <taxon>Desulfobulbaceae</taxon>
        <taxon>Desulfoprunum</taxon>
    </lineage>
</organism>
<feature type="transmembrane region" description="Helical" evidence="6">
    <location>
        <begin position="67"/>
        <end position="86"/>
    </location>
</feature>
<gene>
    <name evidence="7" type="ORF">HNQ81_001597</name>
</gene>
<dbReference type="InterPro" id="IPR051611">
    <property type="entry name" value="ECF_transporter_component"/>
</dbReference>
<feature type="transmembrane region" description="Helical" evidence="6">
    <location>
        <begin position="24"/>
        <end position="55"/>
    </location>
</feature>
<keyword evidence="5 6" id="KW-0472">Membrane</keyword>
<keyword evidence="3 6" id="KW-0812">Transmembrane</keyword>
<dbReference type="PANTHER" id="PTHR34857">
    <property type="entry name" value="SLL0384 PROTEIN"/>
    <property type="match status" value="1"/>
</dbReference>
<evidence type="ECO:0000256" key="3">
    <source>
        <dbReference type="ARBA" id="ARBA00022692"/>
    </source>
</evidence>
<keyword evidence="8" id="KW-1185">Reference proteome</keyword>
<dbReference type="InterPro" id="IPR003339">
    <property type="entry name" value="ABC/ECF_trnsptr_transmembrane"/>
</dbReference>
<feature type="transmembrane region" description="Helical" evidence="6">
    <location>
        <begin position="231"/>
        <end position="250"/>
    </location>
</feature>
<name>A0A840UYY8_9BACT</name>
<comment type="caution">
    <text evidence="7">The sequence shown here is derived from an EMBL/GenBank/DDBJ whole genome shotgun (WGS) entry which is preliminary data.</text>
</comment>
<evidence type="ECO:0000256" key="5">
    <source>
        <dbReference type="ARBA" id="ARBA00023136"/>
    </source>
</evidence>
<dbReference type="Proteomes" id="UP000539642">
    <property type="component" value="Unassembled WGS sequence"/>
</dbReference>
<dbReference type="GO" id="GO:0005886">
    <property type="term" value="C:plasma membrane"/>
    <property type="evidence" value="ECO:0007669"/>
    <property type="project" value="UniProtKB-ARBA"/>
</dbReference>
<dbReference type="RefSeq" id="WP_183350046.1">
    <property type="nucleotide sequence ID" value="NZ_JACHEO010000007.1"/>
</dbReference>
<dbReference type="EMBL" id="JACHEO010000007">
    <property type="protein sequence ID" value="MBB5347868.1"/>
    <property type="molecule type" value="Genomic_DNA"/>
</dbReference>
<evidence type="ECO:0000256" key="1">
    <source>
        <dbReference type="ARBA" id="ARBA00004141"/>
    </source>
</evidence>
<keyword evidence="2" id="KW-1003">Cell membrane</keyword>
<evidence type="ECO:0000256" key="2">
    <source>
        <dbReference type="ARBA" id="ARBA00022475"/>
    </source>
</evidence>
<dbReference type="CDD" id="cd16914">
    <property type="entry name" value="EcfT"/>
    <property type="match status" value="1"/>
</dbReference>
<evidence type="ECO:0000313" key="8">
    <source>
        <dbReference type="Proteomes" id="UP000539642"/>
    </source>
</evidence>
<protein>
    <submittedName>
        <fullName evidence="7">Biotin transport system permease protein/energy-coupling factor transport system permease protein</fullName>
    </submittedName>
</protein>
<feature type="transmembrane region" description="Helical" evidence="6">
    <location>
        <begin position="106"/>
        <end position="125"/>
    </location>
</feature>
<evidence type="ECO:0000313" key="7">
    <source>
        <dbReference type="EMBL" id="MBB5347868.1"/>
    </source>
</evidence>